<keyword evidence="3" id="KW-0328">Glycosyltransferase</keyword>
<accession>A0A3B1DH86</accession>
<dbReference type="InterPro" id="IPR050194">
    <property type="entry name" value="Glycosyltransferase_grp1"/>
</dbReference>
<dbReference type="GO" id="GO:0016757">
    <property type="term" value="F:glycosyltransferase activity"/>
    <property type="evidence" value="ECO:0007669"/>
    <property type="project" value="UniProtKB-KW"/>
</dbReference>
<dbReference type="InterPro" id="IPR001296">
    <property type="entry name" value="Glyco_trans_1"/>
</dbReference>
<dbReference type="Pfam" id="PF13439">
    <property type="entry name" value="Glyco_transf_4"/>
    <property type="match status" value="1"/>
</dbReference>
<organism evidence="3">
    <name type="scientific">hydrothermal vent metagenome</name>
    <dbReference type="NCBI Taxonomy" id="652676"/>
    <lineage>
        <taxon>unclassified sequences</taxon>
        <taxon>metagenomes</taxon>
        <taxon>ecological metagenomes</taxon>
    </lineage>
</organism>
<proteinExistence type="predicted"/>
<evidence type="ECO:0000259" key="2">
    <source>
        <dbReference type="Pfam" id="PF13439"/>
    </source>
</evidence>
<dbReference type="InterPro" id="IPR028098">
    <property type="entry name" value="Glyco_trans_4-like_N"/>
</dbReference>
<evidence type="ECO:0000313" key="3">
    <source>
        <dbReference type="EMBL" id="VAX36133.1"/>
    </source>
</evidence>
<feature type="domain" description="Glycosyltransferase subfamily 4-like N-terminal" evidence="2">
    <location>
        <begin position="24"/>
        <end position="196"/>
    </location>
</feature>
<gene>
    <name evidence="3" type="ORF">MNBD_PLANCTO02-2929</name>
</gene>
<dbReference type="Gene3D" id="3.40.50.2000">
    <property type="entry name" value="Glycogen Phosphorylase B"/>
    <property type="match status" value="2"/>
</dbReference>
<name>A0A3B1DH86_9ZZZZ</name>
<evidence type="ECO:0000259" key="1">
    <source>
        <dbReference type="Pfam" id="PF00534"/>
    </source>
</evidence>
<feature type="domain" description="Glycosyl transferase family 1" evidence="1">
    <location>
        <begin position="202"/>
        <end position="356"/>
    </location>
</feature>
<dbReference type="PANTHER" id="PTHR45947:SF15">
    <property type="entry name" value="TEICHURONIC ACID BIOSYNTHESIS GLYCOSYLTRANSFERASE TUAC-RELATED"/>
    <property type="match status" value="1"/>
</dbReference>
<dbReference type="AlphaFoldDB" id="A0A3B1DH86"/>
<protein>
    <submittedName>
        <fullName evidence="3">Glycosyltransferase MshA involved in mycothiol biosynthesis</fullName>
        <ecNumber evidence="3">2.4.1.-</ecNumber>
    </submittedName>
</protein>
<dbReference type="EMBL" id="UOGL01000034">
    <property type="protein sequence ID" value="VAX36133.1"/>
    <property type="molecule type" value="Genomic_DNA"/>
</dbReference>
<dbReference type="EC" id="2.4.1.-" evidence="3"/>
<dbReference type="PANTHER" id="PTHR45947">
    <property type="entry name" value="SULFOQUINOVOSYL TRANSFERASE SQD2"/>
    <property type="match status" value="1"/>
</dbReference>
<reference evidence="3" key="1">
    <citation type="submission" date="2018-06" db="EMBL/GenBank/DDBJ databases">
        <authorList>
            <person name="Zhirakovskaya E."/>
        </authorList>
    </citation>
    <scope>NUCLEOTIDE SEQUENCE</scope>
</reference>
<dbReference type="SUPFAM" id="SSF53756">
    <property type="entry name" value="UDP-Glycosyltransferase/glycogen phosphorylase"/>
    <property type="match status" value="1"/>
</dbReference>
<keyword evidence="3" id="KW-0808">Transferase</keyword>
<dbReference type="Pfam" id="PF00534">
    <property type="entry name" value="Glycos_transf_1"/>
    <property type="match status" value="1"/>
</dbReference>
<sequence length="422" mass="46836">MRILFLSNVFPNPLQPAKGTFNQSLVAALSQEHDVQVVSPISWIDEISSRIKNKQKIDRSVVTRVAGAKTDYPRFYYPPKIMRHRFGQFLWMSIQRSLQKKMRMFHPDVILSYWAHPDGEVAVKLAQQEGIPAVTMVGGSDVLLLARKGKRRKAIMNVLEQSDAIISVNQSIAEQIKQDGIDSAKLHVVHRGVDCKLFSKGDRNEARQKLKLPSNQTILVAAGRLVDVKGHQILISACQQLAQQGRPFQCHILGTGPLQKKLQEQIDMSGLQAIVHLAGAQTQEQLANWYRAADLMVHPSFSEGIPNVLLEAMSCGARFVASDVGGIPEIADANFDQLVPPHNAMQLAEGISQQLKKITETTSTETTLSERTFWPLSWGNSARDVTSILLKTIQQKQCKTKTGTLNALQGMLDPPSLKEISL</sequence>